<dbReference type="EMBL" id="GG662798">
    <property type="protein sequence ID" value="EAR90534.1"/>
    <property type="molecule type" value="Genomic_DNA"/>
</dbReference>
<organism evidence="2 3">
    <name type="scientific">Tetrahymena thermophila (strain SB210)</name>
    <dbReference type="NCBI Taxonomy" id="312017"/>
    <lineage>
        <taxon>Eukaryota</taxon>
        <taxon>Sar</taxon>
        <taxon>Alveolata</taxon>
        <taxon>Ciliophora</taxon>
        <taxon>Intramacronucleata</taxon>
        <taxon>Oligohymenophorea</taxon>
        <taxon>Hymenostomatida</taxon>
        <taxon>Tetrahymenina</taxon>
        <taxon>Tetrahymenidae</taxon>
        <taxon>Tetrahymena</taxon>
    </lineage>
</organism>
<dbReference type="KEGG" id="tet:TTHERM_00120800"/>
<dbReference type="InParanoid" id="Q22YY7"/>
<evidence type="ECO:0000313" key="3">
    <source>
        <dbReference type="Proteomes" id="UP000009168"/>
    </source>
</evidence>
<dbReference type="GeneID" id="7845729"/>
<feature type="signal peptide" evidence="1">
    <location>
        <begin position="1"/>
        <end position="20"/>
    </location>
</feature>
<feature type="chain" id="PRO_5004201422" evidence="1">
    <location>
        <begin position="21"/>
        <end position="336"/>
    </location>
</feature>
<reference evidence="3" key="1">
    <citation type="journal article" date="2006" name="PLoS Biol.">
        <title>Macronuclear genome sequence of the ciliate Tetrahymena thermophila, a model eukaryote.</title>
        <authorList>
            <person name="Eisen J.A."/>
            <person name="Coyne R.S."/>
            <person name="Wu M."/>
            <person name="Wu D."/>
            <person name="Thiagarajan M."/>
            <person name="Wortman J.R."/>
            <person name="Badger J.H."/>
            <person name="Ren Q."/>
            <person name="Amedeo P."/>
            <person name="Jones K.M."/>
            <person name="Tallon L.J."/>
            <person name="Delcher A.L."/>
            <person name="Salzberg S.L."/>
            <person name="Silva J.C."/>
            <person name="Haas B.J."/>
            <person name="Majoros W.H."/>
            <person name="Farzad M."/>
            <person name="Carlton J.M."/>
            <person name="Smith R.K. Jr."/>
            <person name="Garg J."/>
            <person name="Pearlman R.E."/>
            <person name="Karrer K.M."/>
            <person name="Sun L."/>
            <person name="Manning G."/>
            <person name="Elde N.C."/>
            <person name="Turkewitz A.P."/>
            <person name="Asai D.J."/>
            <person name="Wilkes D.E."/>
            <person name="Wang Y."/>
            <person name="Cai H."/>
            <person name="Collins K."/>
            <person name="Stewart B.A."/>
            <person name="Lee S.R."/>
            <person name="Wilamowska K."/>
            <person name="Weinberg Z."/>
            <person name="Ruzzo W.L."/>
            <person name="Wloga D."/>
            <person name="Gaertig J."/>
            <person name="Frankel J."/>
            <person name="Tsao C.-C."/>
            <person name="Gorovsky M.A."/>
            <person name="Keeling P.J."/>
            <person name="Waller R.F."/>
            <person name="Patron N.J."/>
            <person name="Cherry J.M."/>
            <person name="Stover N.A."/>
            <person name="Krieger C.J."/>
            <person name="del Toro C."/>
            <person name="Ryder H.F."/>
            <person name="Williamson S.C."/>
            <person name="Barbeau R.A."/>
            <person name="Hamilton E.P."/>
            <person name="Orias E."/>
        </authorList>
    </citation>
    <scope>NUCLEOTIDE SEQUENCE [LARGE SCALE GENOMIC DNA]</scope>
    <source>
        <strain evidence="3">SB210</strain>
    </source>
</reference>
<keyword evidence="1" id="KW-0732">Signal</keyword>
<name>Q22YY7_TETTS</name>
<sequence length="336" mass="38203">MNKKLVSIILLFSLGGLVLLNKLSSKNLKSNFKSSDELVMKSIGVPERVYSVHNYVYQDKYLNAKLQSGVSDWILQSSNMLILEYLNPESVIKGEDIPQQILETMEIVKEKQDYYVMLSVGGFVSSPQFRMIDCELLAKNLAKIAIKYNVGIEISINQGDDSQYAQNIERLIKEYRKIIPYGTTKMSQVLTAVTFKKSTFVQNSLIQLKDSLNWITLEPEFDQEDYANRANNYWDNIDEQIVDNQTSKIVVGNFVKASCSNQTDVDIALNYKFKGNYSTKGVSFFFAISPKTCQLYGKIAYCGLYMYSYMTSGDGSYSNPQCDAINQAFYLSNDQH</sequence>
<dbReference type="AlphaFoldDB" id="Q22YY7"/>
<gene>
    <name evidence="2" type="ORF">TTHERM_00120800</name>
</gene>
<dbReference type="HOGENOM" id="CLU_827673_0_0_1"/>
<protein>
    <submittedName>
        <fullName evidence="2">Uncharacterized protein</fullName>
    </submittedName>
</protein>
<dbReference type="Proteomes" id="UP000009168">
    <property type="component" value="Unassembled WGS sequence"/>
</dbReference>
<evidence type="ECO:0000313" key="2">
    <source>
        <dbReference type="EMBL" id="EAR90534.1"/>
    </source>
</evidence>
<accession>Q22YY7</accession>
<dbReference type="RefSeq" id="XP_001010779.1">
    <property type="nucleotide sequence ID" value="XM_001010779.1"/>
</dbReference>
<keyword evidence="3" id="KW-1185">Reference proteome</keyword>
<evidence type="ECO:0000256" key="1">
    <source>
        <dbReference type="SAM" id="SignalP"/>
    </source>
</evidence>
<proteinExistence type="predicted"/>